<sequence>MDLLREMTEEMNQKILQAAQADPRLHSMGTTFTGVIETAGMLYLLHIGDSRLYHCDAQNIYQISSDHSWSGELLRSGQISLEEAKNHPNRNVLTQSLGYAGKIQAEIKVIELSPQSSLLLCSDGLYNLVQDSELLTSMQTMKEPYDTAQELVALANERGGTDNITVITAKYLAEKVGDPQ</sequence>
<dbReference type="SUPFAM" id="SSF81606">
    <property type="entry name" value="PP2C-like"/>
    <property type="match status" value="1"/>
</dbReference>
<dbReference type="InterPro" id="IPR036457">
    <property type="entry name" value="PPM-type-like_dom_sf"/>
</dbReference>
<comment type="caution">
    <text evidence="2">The sequence shown here is derived from an EMBL/GenBank/DDBJ whole genome shotgun (WGS) entry which is preliminary data.</text>
</comment>
<dbReference type="AlphaFoldDB" id="A0A645BFX6"/>
<dbReference type="GO" id="GO:0004722">
    <property type="term" value="F:protein serine/threonine phosphatase activity"/>
    <property type="evidence" value="ECO:0007669"/>
    <property type="project" value="UniProtKB-EC"/>
</dbReference>
<evidence type="ECO:0000259" key="1">
    <source>
        <dbReference type="PROSITE" id="PS51746"/>
    </source>
</evidence>
<dbReference type="Pfam" id="PF13672">
    <property type="entry name" value="PP2C_2"/>
    <property type="match status" value="1"/>
</dbReference>
<dbReference type="SMART" id="SM00331">
    <property type="entry name" value="PP2C_SIG"/>
    <property type="match status" value="1"/>
</dbReference>
<evidence type="ECO:0000313" key="2">
    <source>
        <dbReference type="EMBL" id="MPM63978.1"/>
    </source>
</evidence>
<dbReference type="CDD" id="cd00143">
    <property type="entry name" value="PP2Cc"/>
    <property type="match status" value="1"/>
</dbReference>
<dbReference type="PROSITE" id="PS51746">
    <property type="entry name" value="PPM_2"/>
    <property type="match status" value="1"/>
</dbReference>
<name>A0A645BFX6_9ZZZZ</name>
<dbReference type="EMBL" id="VSSQ01019710">
    <property type="protein sequence ID" value="MPM63978.1"/>
    <property type="molecule type" value="Genomic_DNA"/>
</dbReference>
<accession>A0A645BFX6</accession>
<protein>
    <submittedName>
        <fullName evidence="2">Protein phosphatase PrpC</fullName>
        <ecNumber evidence="2">3.1.3.16</ecNumber>
    </submittedName>
</protein>
<gene>
    <name evidence="2" type="primary">prpC_10</name>
    <name evidence="2" type="ORF">SDC9_110863</name>
</gene>
<dbReference type="InterPro" id="IPR001932">
    <property type="entry name" value="PPM-type_phosphatase-like_dom"/>
</dbReference>
<feature type="domain" description="PPM-type phosphatase" evidence="1">
    <location>
        <begin position="1"/>
        <end position="171"/>
    </location>
</feature>
<reference evidence="2" key="1">
    <citation type="submission" date="2019-08" db="EMBL/GenBank/DDBJ databases">
        <authorList>
            <person name="Kucharzyk K."/>
            <person name="Murdoch R.W."/>
            <person name="Higgins S."/>
            <person name="Loffler F."/>
        </authorList>
    </citation>
    <scope>NUCLEOTIDE SEQUENCE</scope>
</reference>
<dbReference type="Gene3D" id="3.60.40.10">
    <property type="entry name" value="PPM-type phosphatase domain"/>
    <property type="match status" value="1"/>
</dbReference>
<keyword evidence="2" id="KW-0378">Hydrolase</keyword>
<dbReference type="EC" id="3.1.3.16" evidence="2"/>
<proteinExistence type="predicted"/>
<organism evidence="2">
    <name type="scientific">bioreactor metagenome</name>
    <dbReference type="NCBI Taxonomy" id="1076179"/>
    <lineage>
        <taxon>unclassified sequences</taxon>
        <taxon>metagenomes</taxon>
        <taxon>ecological metagenomes</taxon>
    </lineage>
</organism>